<keyword evidence="3 8" id="KW-0813">Transport</keyword>
<evidence type="ECO:0000313" key="10">
    <source>
        <dbReference type="Proteomes" id="UP000231019"/>
    </source>
</evidence>
<comment type="subcellular location">
    <subcellularLocation>
        <location evidence="1 8">Cell membrane</location>
        <topology evidence="1 8">Multi-pass membrane protein</topology>
    </subcellularLocation>
</comment>
<name>A0A2M7G6A9_9BACT</name>
<comment type="caution">
    <text evidence="9">The sequence shown here is derived from an EMBL/GenBank/DDBJ whole genome shotgun (WGS) entry which is preliminary data.</text>
</comment>
<dbReference type="PANTHER" id="PTHR30330:SF3">
    <property type="entry name" value="TRANSCRIPTIONAL REGULATOR, LRP FAMILY"/>
    <property type="match status" value="1"/>
</dbReference>
<feature type="transmembrane region" description="Helical" evidence="8">
    <location>
        <begin position="246"/>
        <end position="273"/>
    </location>
</feature>
<protein>
    <submittedName>
        <fullName evidence="9">Sodium:alanine symporter family protein</fullName>
    </submittedName>
</protein>
<evidence type="ECO:0000256" key="4">
    <source>
        <dbReference type="ARBA" id="ARBA00022475"/>
    </source>
</evidence>
<feature type="transmembrane region" description="Helical" evidence="8">
    <location>
        <begin position="154"/>
        <end position="174"/>
    </location>
</feature>
<dbReference type="InterPro" id="IPR001463">
    <property type="entry name" value="Na/Ala_symport"/>
</dbReference>
<feature type="transmembrane region" description="Helical" evidence="8">
    <location>
        <begin position="70"/>
        <end position="91"/>
    </location>
</feature>
<sequence length="575" mass="61444">MDIISLMGTIDEFLWGPWAFFVLMGTGILFTIWTKFIQFRAVTHGVTVIRGVYDSPDDPGAINHFQALSAALSATVGLGNIGGVAMAIALGGPGALFWMWVVGFLGMAIKTVEVTLALMYRNTDDPQNPHGGAMWVIDKTLGKHDDWRKGLAKALAYFFCITLLISTMTGGNMFQAWNVGEILNVYYGVPQIATGIMLAVVVGAVIVGGIKRIGEVAEKIVPFMCGMYILAGLAVLALHIDKIPGMLLLIVQSAFTPVAAGGAFVGVGVYTAFEIGLQRALFSNEAGQGSAPIAHSAAKTDEASREGVVAGLEPFIDTLMICTLTALVILCTGTWNRPSIGEIKGPVAIVQDAGKAKLEAPTSVQALPELASWEKWQPGSQVFILVDVPGKNPGEHARAKVYGAIKAGATAGQDHIEWGEVPAGATLIKKADGQPDKSIFRNFVGASLTGHAFDRAFPGLGKWLVTGAALLFAISTQISWSYYGEQGVVFMFNGKGVMIYKAIFLLGTIVAPVLISTDRELGILSDFGTGWMLWANIPILLSMGYLAVRDLKQYFRKLDAGEFKAHKPINPFAKE</sequence>
<dbReference type="PRINTS" id="PR00175">
    <property type="entry name" value="NAALASMPORT"/>
</dbReference>
<comment type="similarity">
    <text evidence="2 8">Belongs to the alanine or glycine:cation symporter (AGCS) (TC 2.A.25) family.</text>
</comment>
<evidence type="ECO:0000256" key="5">
    <source>
        <dbReference type="ARBA" id="ARBA00022692"/>
    </source>
</evidence>
<evidence type="ECO:0000256" key="7">
    <source>
        <dbReference type="ARBA" id="ARBA00023136"/>
    </source>
</evidence>
<gene>
    <name evidence="9" type="ORF">COW36_08240</name>
</gene>
<keyword evidence="5 8" id="KW-0812">Transmembrane</keyword>
<dbReference type="Pfam" id="PF01235">
    <property type="entry name" value="Na_Ala_symp"/>
    <property type="match status" value="1"/>
</dbReference>
<keyword evidence="8" id="KW-0769">Symport</keyword>
<dbReference type="GO" id="GO:0005283">
    <property type="term" value="F:amino acid:sodium symporter activity"/>
    <property type="evidence" value="ECO:0007669"/>
    <property type="project" value="InterPro"/>
</dbReference>
<dbReference type="NCBIfam" id="TIGR00835">
    <property type="entry name" value="agcS"/>
    <property type="match status" value="1"/>
</dbReference>
<feature type="transmembrane region" description="Helical" evidence="8">
    <location>
        <begin position="15"/>
        <end position="33"/>
    </location>
</feature>
<dbReference type="GO" id="GO:0005886">
    <property type="term" value="C:plasma membrane"/>
    <property type="evidence" value="ECO:0007669"/>
    <property type="project" value="UniProtKB-SubCell"/>
</dbReference>
<keyword evidence="6 8" id="KW-1133">Transmembrane helix</keyword>
<evidence type="ECO:0000256" key="2">
    <source>
        <dbReference type="ARBA" id="ARBA00009261"/>
    </source>
</evidence>
<feature type="transmembrane region" description="Helical" evidence="8">
    <location>
        <begin position="186"/>
        <end position="208"/>
    </location>
</feature>
<reference evidence="9 10" key="1">
    <citation type="submission" date="2017-09" db="EMBL/GenBank/DDBJ databases">
        <title>Depth-based differentiation of microbial function through sediment-hosted aquifers and enrichment of novel symbionts in the deep terrestrial subsurface.</title>
        <authorList>
            <person name="Probst A.J."/>
            <person name="Ladd B."/>
            <person name="Jarett J.K."/>
            <person name="Geller-Mcgrath D.E."/>
            <person name="Sieber C.M."/>
            <person name="Emerson J.B."/>
            <person name="Anantharaman K."/>
            <person name="Thomas B.C."/>
            <person name="Malmstrom R."/>
            <person name="Stieglmeier M."/>
            <person name="Klingl A."/>
            <person name="Woyke T."/>
            <person name="Ryan C.M."/>
            <person name="Banfield J.F."/>
        </authorList>
    </citation>
    <scope>NUCLEOTIDE SEQUENCE [LARGE SCALE GENOMIC DNA]</scope>
    <source>
        <strain evidence="9">CG17_big_fil_post_rev_8_21_14_2_50_48_46</strain>
    </source>
</reference>
<accession>A0A2M7G6A9</accession>
<dbReference type="AlphaFoldDB" id="A0A2M7G6A9"/>
<dbReference type="Proteomes" id="UP000231019">
    <property type="component" value="Unassembled WGS sequence"/>
</dbReference>
<feature type="transmembrane region" description="Helical" evidence="8">
    <location>
        <begin position="220"/>
        <end position="240"/>
    </location>
</feature>
<evidence type="ECO:0000256" key="6">
    <source>
        <dbReference type="ARBA" id="ARBA00022989"/>
    </source>
</evidence>
<evidence type="ECO:0000256" key="1">
    <source>
        <dbReference type="ARBA" id="ARBA00004651"/>
    </source>
</evidence>
<organism evidence="9 10">
    <name type="scientific">bacterium (Candidatus Blackallbacteria) CG17_big_fil_post_rev_8_21_14_2_50_48_46</name>
    <dbReference type="NCBI Taxonomy" id="2014261"/>
    <lineage>
        <taxon>Bacteria</taxon>
        <taxon>Candidatus Blackallbacteria</taxon>
    </lineage>
</organism>
<feature type="transmembrane region" description="Helical" evidence="8">
    <location>
        <begin position="496"/>
        <end position="515"/>
    </location>
</feature>
<proteinExistence type="inferred from homology"/>
<feature type="transmembrane region" description="Helical" evidence="8">
    <location>
        <begin position="527"/>
        <end position="548"/>
    </location>
</feature>
<evidence type="ECO:0000256" key="3">
    <source>
        <dbReference type="ARBA" id="ARBA00022448"/>
    </source>
</evidence>
<keyword evidence="4 8" id="KW-1003">Cell membrane</keyword>
<feature type="transmembrane region" description="Helical" evidence="8">
    <location>
        <begin position="97"/>
        <end position="120"/>
    </location>
</feature>
<evidence type="ECO:0000256" key="8">
    <source>
        <dbReference type="RuleBase" id="RU363064"/>
    </source>
</evidence>
<evidence type="ECO:0000313" key="9">
    <source>
        <dbReference type="EMBL" id="PIW17479.1"/>
    </source>
</evidence>
<dbReference type="EMBL" id="PFFQ01000023">
    <property type="protein sequence ID" value="PIW17479.1"/>
    <property type="molecule type" value="Genomic_DNA"/>
</dbReference>
<keyword evidence="7 8" id="KW-0472">Membrane</keyword>
<dbReference type="PANTHER" id="PTHR30330">
    <property type="entry name" value="AGSS FAMILY TRANSPORTER, SODIUM-ALANINE"/>
    <property type="match status" value="1"/>
</dbReference>